<dbReference type="VEuPathDB" id="GiardiaDB:QR46_1734"/>
<proteinExistence type="predicted"/>
<evidence type="ECO:0000313" key="2">
    <source>
        <dbReference type="EMBL" id="ESU43467.1"/>
    </source>
</evidence>
<reference evidence="3" key="1">
    <citation type="submission" date="2012-02" db="EMBL/GenBank/DDBJ databases">
        <title>Genome sequencing of Giardia lamblia Genotypes A2 and B isolates (DH and GS) and comparative analysis with the genomes of Genotypes A1 and E (WB and Pig).</title>
        <authorList>
            <person name="Adam R."/>
            <person name="Dahlstrom E."/>
            <person name="Martens C."/>
            <person name="Bruno D."/>
            <person name="Barbian K."/>
            <person name="Porcella S.F."/>
            <person name="Nash T."/>
        </authorList>
    </citation>
    <scope>NUCLEOTIDE SEQUENCE</scope>
    <source>
        <strain evidence="3">GS</strain>
    </source>
</reference>
<name>V6TYM2_GIAIN</name>
<protein>
    <submittedName>
        <fullName evidence="2">DNA-dependent RNA polymerase beta' subunit/160 kD subunit</fullName>
    </submittedName>
</protein>
<dbReference type="AlphaFoldDB" id="V6TYM2"/>
<organism evidence="2 3">
    <name type="scientific">Giardia intestinalis</name>
    <name type="common">Giardia lamblia</name>
    <dbReference type="NCBI Taxonomy" id="5741"/>
    <lineage>
        <taxon>Eukaryota</taxon>
        <taxon>Metamonada</taxon>
        <taxon>Diplomonadida</taxon>
        <taxon>Hexamitidae</taxon>
        <taxon>Giardiinae</taxon>
        <taxon>Giardia</taxon>
    </lineage>
</organism>
<evidence type="ECO:0000256" key="1">
    <source>
        <dbReference type="SAM" id="MobiDB-lite"/>
    </source>
</evidence>
<dbReference type="Proteomes" id="UP000018040">
    <property type="component" value="Unassembled WGS sequence"/>
</dbReference>
<reference evidence="2 3" key="2">
    <citation type="journal article" date="2013" name="Genome Biol. Evol.">
        <title>Genome sequencing of Giardia lamblia genotypes A2 and B isolates (DH and GS) and comparative analysis with the genomes of genotypes A1 and E (WB and Pig).</title>
        <authorList>
            <person name="Adam R.D."/>
            <person name="Dahlstrom E.W."/>
            <person name="Martens C.A."/>
            <person name="Bruno D.P."/>
            <person name="Barbian K.D."/>
            <person name="Ricklefs S.M."/>
            <person name="Hernandez M.M."/>
            <person name="Narla N.P."/>
            <person name="Patel R.B."/>
            <person name="Porcella S.F."/>
            <person name="Nash T.E."/>
        </authorList>
    </citation>
    <scope>NUCLEOTIDE SEQUENCE [LARGE SCALE GENOMIC DNA]</scope>
    <source>
        <strain evidence="2 3">GS</strain>
    </source>
</reference>
<evidence type="ECO:0000313" key="3">
    <source>
        <dbReference type="Proteomes" id="UP000018040"/>
    </source>
</evidence>
<dbReference type="EMBL" id="AHHH01000048">
    <property type="protein sequence ID" value="ESU43467.1"/>
    <property type="molecule type" value="Genomic_DNA"/>
</dbReference>
<sequence>MISRSKYQHRPTSGHSLSGSRTAGWHQRGASGNSVSGLDYTAVKVAQEAEQEKEYAVMLLSNAPVLESARSATLTRTARCARWIRDTQTHPLCLEIC</sequence>
<gene>
    <name evidence="2" type="ORF">GSB_153383</name>
</gene>
<feature type="compositionally biased region" description="Polar residues" evidence="1">
    <location>
        <begin position="10"/>
        <end position="21"/>
    </location>
</feature>
<feature type="region of interest" description="Disordered" evidence="1">
    <location>
        <begin position="1"/>
        <end position="34"/>
    </location>
</feature>
<comment type="caution">
    <text evidence="2">The sequence shown here is derived from an EMBL/GenBank/DDBJ whole genome shotgun (WGS) entry which is preliminary data.</text>
</comment>
<accession>V6TYM2</accession>